<organism evidence="1 2">
    <name type="scientific">Sinorhizobium sojae CCBAU 05684</name>
    <dbReference type="NCBI Taxonomy" id="716928"/>
    <lineage>
        <taxon>Bacteria</taxon>
        <taxon>Pseudomonadati</taxon>
        <taxon>Pseudomonadota</taxon>
        <taxon>Alphaproteobacteria</taxon>
        <taxon>Hyphomicrobiales</taxon>
        <taxon>Rhizobiaceae</taxon>
        <taxon>Sinorhizobium/Ensifer group</taxon>
        <taxon>Sinorhizobium</taxon>
    </lineage>
</organism>
<dbReference type="Proteomes" id="UP000217211">
    <property type="component" value="Chromosome"/>
</dbReference>
<reference evidence="1 2" key="1">
    <citation type="submission" date="2017-08" db="EMBL/GenBank/DDBJ databases">
        <title>Multipartite genome sequences of Sinorhizobium species nodulating soybeans.</title>
        <authorList>
            <person name="Tian C.F."/>
        </authorList>
    </citation>
    <scope>NUCLEOTIDE SEQUENCE [LARGE SCALE GENOMIC DNA]</scope>
    <source>
        <strain evidence="1 2">CCBAU 05684</strain>
    </source>
</reference>
<evidence type="ECO:0000313" key="1">
    <source>
        <dbReference type="EMBL" id="ASY62321.1"/>
    </source>
</evidence>
<proteinExistence type="predicted"/>
<accession>A0A249P8R8</accession>
<name>A0A249P8R8_9HYPH</name>
<evidence type="ECO:0000313" key="2">
    <source>
        <dbReference type="Proteomes" id="UP000217211"/>
    </source>
</evidence>
<keyword evidence="2" id="KW-1185">Reference proteome</keyword>
<dbReference type="KEGG" id="esj:SJ05684_c08580"/>
<gene>
    <name evidence="1" type="ORF">SJ05684_c08580</name>
</gene>
<sequence>MCKHRLEAPLKGGCSFIFLARRGQYPLCGLRHFHLPGRTNFKA</sequence>
<protein>
    <submittedName>
        <fullName evidence="1">Uncharacterized protein</fullName>
    </submittedName>
</protein>
<dbReference type="EMBL" id="CP023067">
    <property type="protein sequence ID" value="ASY62321.1"/>
    <property type="molecule type" value="Genomic_DNA"/>
</dbReference>
<dbReference type="AlphaFoldDB" id="A0A249P8R8"/>